<keyword evidence="4" id="KW-0408">Iron</keyword>
<dbReference type="PANTHER" id="PTHR43105">
    <property type="entry name" value="RESPIRATORY NITRATE REDUCTASE"/>
    <property type="match status" value="1"/>
</dbReference>
<keyword evidence="2" id="KW-0479">Metal-binding</keyword>
<dbReference type="InterPro" id="IPR006656">
    <property type="entry name" value="Mopterin_OxRdtase"/>
</dbReference>
<protein>
    <submittedName>
        <fullName evidence="7">Spermidine/putrescine ABC transporter substrate-binding protein</fullName>
    </submittedName>
</protein>
<dbReference type="InterPro" id="IPR027467">
    <property type="entry name" value="MopterinOxRdtase_cofactor_BS"/>
</dbReference>
<sequence length="138" mass="15357">MKHEKPEKVLTICPFCGGGCGIYLNIEDGKITGTEPDKLHPVNEGELCVKGYYGYEYVQDSRRLTSPLVKKEGSFVSVSWDEALDYVAERLKTIKQESGPDAFALFTSARSISEDNYIAQKFARAVMGTNNVDHCARL</sequence>
<evidence type="ECO:0000256" key="4">
    <source>
        <dbReference type="ARBA" id="ARBA00023004"/>
    </source>
</evidence>
<dbReference type="GO" id="GO:0046872">
    <property type="term" value="F:metal ion binding"/>
    <property type="evidence" value="ECO:0007669"/>
    <property type="project" value="UniProtKB-KW"/>
</dbReference>
<reference evidence="7 8" key="1">
    <citation type="submission" date="2013-09" db="EMBL/GenBank/DDBJ databases">
        <title>Biodegradation of hydrocarbons in the deep terrestrial subsurface : characterization of a microbial consortium composed of two Desulfotomaculum species originating from a deep geological formation.</title>
        <authorList>
            <person name="Aullo T."/>
            <person name="Berlendis S."/>
            <person name="Lascourreges J.-F."/>
            <person name="Dessort D."/>
            <person name="Saint-Laurent S."/>
            <person name="Schraauwers B."/>
            <person name="Mas J."/>
            <person name="Magot M."/>
            <person name="Ranchou-Peyruse A."/>
        </authorList>
    </citation>
    <scope>NUCLEOTIDE SEQUENCE [LARGE SCALE GENOMIC DNA]</scope>
    <source>
        <strain evidence="7 8">Bs107</strain>
    </source>
</reference>
<evidence type="ECO:0000256" key="5">
    <source>
        <dbReference type="ARBA" id="ARBA00023014"/>
    </source>
</evidence>
<organism evidence="7 8">
    <name type="scientific">Desulforamulus profundi</name>
    <dbReference type="NCBI Taxonomy" id="1383067"/>
    <lineage>
        <taxon>Bacteria</taxon>
        <taxon>Bacillati</taxon>
        <taxon>Bacillota</taxon>
        <taxon>Clostridia</taxon>
        <taxon>Eubacteriales</taxon>
        <taxon>Peptococcaceae</taxon>
        <taxon>Desulforamulus</taxon>
    </lineage>
</organism>
<dbReference type="Proteomes" id="UP000222564">
    <property type="component" value="Unassembled WGS sequence"/>
</dbReference>
<dbReference type="GO" id="GO:0016020">
    <property type="term" value="C:membrane"/>
    <property type="evidence" value="ECO:0007669"/>
    <property type="project" value="TreeGrafter"/>
</dbReference>
<evidence type="ECO:0000259" key="6">
    <source>
        <dbReference type="PROSITE" id="PS51669"/>
    </source>
</evidence>
<dbReference type="PANTHER" id="PTHR43105:SF14">
    <property type="entry name" value="FORMATE DEHYDROGENASE H"/>
    <property type="match status" value="1"/>
</dbReference>
<accession>A0A2C6M978</accession>
<keyword evidence="1" id="KW-0004">4Fe-4S</keyword>
<dbReference type="Pfam" id="PF00384">
    <property type="entry name" value="Molybdopterin"/>
    <property type="match status" value="1"/>
</dbReference>
<keyword evidence="3" id="KW-0560">Oxidoreductase</keyword>
<dbReference type="EMBL" id="AWQQ01000087">
    <property type="protein sequence ID" value="PHJ37689.1"/>
    <property type="molecule type" value="Genomic_DNA"/>
</dbReference>
<dbReference type="GO" id="GO:0022904">
    <property type="term" value="P:respiratory electron transport chain"/>
    <property type="evidence" value="ECO:0007669"/>
    <property type="project" value="TreeGrafter"/>
</dbReference>
<dbReference type="InterPro" id="IPR050123">
    <property type="entry name" value="Prok_molybdopt-oxidoreductase"/>
</dbReference>
<dbReference type="Gene3D" id="3.40.50.740">
    <property type="match status" value="1"/>
</dbReference>
<comment type="caution">
    <text evidence="7">The sequence shown here is derived from an EMBL/GenBank/DDBJ whole genome shotgun (WGS) entry which is preliminary data.</text>
</comment>
<evidence type="ECO:0000256" key="1">
    <source>
        <dbReference type="ARBA" id="ARBA00022485"/>
    </source>
</evidence>
<dbReference type="SUPFAM" id="SSF53706">
    <property type="entry name" value="Formate dehydrogenase/DMSO reductase, domains 1-3"/>
    <property type="match status" value="1"/>
</dbReference>
<evidence type="ECO:0000313" key="8">
    <source>
        <dbReference type="Proteomes" id="UP000222564"/>
    </source>
</evidence>
<evidence type="ECO:0000256" key="2">
    <source>
        <dbReference type="ARBA" id="ARBA00022723"/>
    </source>
</evidence>
<dbReference type="Pfam" id="PF04879">
    <property type="entry name" value="Molybdop_Fe4S4"/>
    <property type="match status" value="1"/>
</dbReference>
<dbReference type="PROSITE" id="PS00551">
    <property type="entry name" value="MOLYBDOPTERIN_PROK_1"/>
    <property type="match status" value="1"/>
</dbReference>
<keyword evidence="5" id="KW-0411">Iron-sulfur</keyword>
<dbReference type="PROSITE" id="PS51669">
    <property type="entry name" value="4FE4S_MOW_BIS_MGD"/>
    <property type="match status" value="1"/>
</dbReference>
<gene>
    <name evidence="7" type="ORF">P378_14540</name>
</gene>
<feature type="domain" description="4Fe-4S Mo/W bis-MGD-type" evidence="6">
    <location>
        <begin position="6"/>
        <end position="62"/>
    </location>
</feature>
<dbReference type="GO" id="GO:0051539">
    <property type="term" value="F:4 iron, 4 sulfur cluster binding"/>
    <property type="evidence" value="ECO:0007669"/>
    <property type="project" value="UniProtKB-KW"/>
</dbReference>
<dbReference type="GO" id="GO:0003954">
    <property type="term" value="F:NADH dehydrogenase activity"/>
    <property type="evidence" value="ECO:0007669"/>
    <property type="project" value="TreeGrafter"/>
</dbReference>
<dbReference type="Gene3D" id="2.20.25.90">
    <property type="entry name" value="ADC-like domains"/>
    <property type="match status" value="1"/>
</dbReference>
<name>A0A2C6M978_9FIRM</name>
<dbReference type="AlphaFoldDB" id="A0A2C6M978"/>
<dbReference type="InterPro" id="IPR006963">
    <property type="entry name" value="Mopterin_OxRdtase_4Fe-4S_dom"/>
</dbReference>
<proteinExistence type="predicted"/>
<dbReference type="SMART" id="SM00926">
    <property type="entry name" value="Molybdop_Fe4S4"/>
    <property type="match status" value="1"/>
</dbReference>
<evidence type="ECO:0000313" key="7">
    <source>
        <dbReference type="EMBL" id="PHJ37689.1"/>
    </source>
</evidence>
<evidence type="ECO:0000256" key="3">
    <source>
        <dbReference type="ARBA" id="ARBA00023002"/>
    </source>
</evidence>
<keyword evidence="8" id="KW-1185">Reference proteome</keyword>